<name>A0A9D2J8R1_9FIRM</name>
<dbReference type="PROSITE" id="PS51898">
    <property type="entry name" value="TYR_RECOMBINASE"/>
    <property type="match status" value="1"/>
</dbReference>
<evidence type="ECO:0000313" key="3">
    <source>
        <dbReference type="EMBL" id="HIZ41315.1"/>
    </source>
</evidence>
<dbReference type="EMBL" id="DXBP01000011">
    <property type="protein sequence ID" value="HIZ41315.1"/>
    <property type="molecule type" value="Genomic_DNA"/>
</dbReference>
<organism evidence="3 4">
    <name type="scientific">Candidatus Gemmiger excrementigallinarum</name>
    <dbReference type="NCBI Taxonomy" id="2838609"/>
    <lineage>
        <taxon>Bacteria</taxon>
        <taxon>Bacillati</taxon>
        <taxon>Bacillota</taxon>
        <taxon>Clostridia</taxon>
        <taxon>Eubacteriales</taxon>
        <taxon>Gemmiger</taxon>
    </lineage>
</organism>
<evidence type="ECO:0000256" key="1">
    <source>
        <dbReference type="ARBA" id="ARBA00023172"/>
    </source>
</evidence>
<protein>
    <submittedName>
        <fullName evidence="3">Tyrosine-type recombinase/integrase</fullName>
    </submittedName>
</protein>
<reference evidence="3" key="2">
    <citation type="submission" date="2021-04" db="EMBL/GenBank/DDBJ databases">
        <authorList>
            <person name="Gilroy R."/>
        </authorList>
    </citation>
    <scope>NUCLEOTIDE SEQUENCE</scope>
    <source>
        <strain evidence="3">ChiSxjej1B13-11774</strain>
    </source>
</reference>
<gene>
    <name evidence="3" type="ORF">H9811_02010</name>
</gene>
<dbReference type="Gene3D" id="1.10.443.10">
    <property type="entry name" value="Intergrase catalytic core"/>
    <property type="match status" value="1"/>
</dbReference>
<dbReference type="InterPro" id="IPR013762">
    <property type="entry name" value="Integrase-like_cat_sf"/>
</dbReference>
<dbReference type="Proteomes" id="UP000824048">
    <property type="component" value="Unassembled WGS sequence"/>
</dbReference>
<dbReference type="GO" id="GO:0003677">
    <property type="term" value="F:DNA binding"/>
    <property type="evidence" value="ECO:0007669"/>
    <property type="project" value="InterPro"/>
</dbReference>
<proteinExistence type="predicted"/>
<feature type="domain" description="Tyr recombinase" evidence="2">
    <location>
        <begin position="2"/>
        <end position="176"/>
    </location>
</feature>
<dbReference type="GO" id="GO:0006310">
    <property type="term" value="P:DNA recombination"/>
    <property type="evidence" value="ECO:0007669"/>
    <property type="project" value="UniProtKB-KW"/>
</dbReference>
<dbReference type="InterPro" id="IPR002104">
    <property type="entry name" value="Integrase_catalytic"/>
</dbReference>
<dbReference type="SUPFAM" id="SSF56349">
    <property type="entry name" value="DNA breaking-rejoining enzymes"/>
    <property type="match status" value="1"/>
</dbReference>
<dbReference type="GO" id="GO:0015074">
    <property type="term" value="P:DNA integration"/>
    <property type="evidence" value="ECO:0007669"/>
    <property type="project" value="InterPro"/>
</dbReference>
<evidence type="ECO:0000259" key="2">
    <source>
        <dbReference type="PROSITE" id="PS51898"/>
    </source>
</evidence>
<dbReference type="AlphaFoldDB" id="A0A9D2J8R1"/>
<accession>A0A9D2J8R1</accession>
<evidence type="ECO:0000313" key="4">
    <source>
        <dbReference type="Proteomes" id="UP000824048"/>
    </source>
</evidence>
<keyword evidence="1" id="KW-0233">DNA recombination</keyword>
<reference evidence="3" key="1">
    <citation type="journal article" date="2021" name="PeerJ">
        <title>Extensive microbial diversity within the chicken gut microbiome revealed by metagenomics and culture.</title>
        <authorList>
            <person name="Gilroy R."/>
            <person name="Ravi A."/>
            <person name="Getino M."/>
            <person name="Pursley I."/>
            <person name="Horton D.L."/>
            <person name="Alikhan N.F."/>
            <person name="Baker D."/>
            <person name="Gharbi K."/>
            <person name="Hall N."/>
            <person name="Watson M."/>
            <person name="Adriaenssens E.M."/>
            <person name="Foster-Nyarko E."/>
            <person name="Jarju S."/>
            <person name="Secka A."/>
            <person name="Antonio M."/>
            <person name="Oren A."/>
            <person name="Chaudhuri R.R."/>
            <person name="La Ragione R."/>
            <person name="Hildebrand F."/>
            <person name="Pallen M.J."/>
        </authorList>
    </citation>
    <scope>NUCLEOTIDE SEQUENCE</scope>
    <source>
        <strain evidence="3">ChiSxjej1B13-11774</strain>
    </source>
</reference>
<dbReference type="Pfam" id="PF00589">
    <property type="entry name" value="Phage_integrase"/>
    <property type="match status" value="1"/>
</dbReference>
<dbReference type="InterPro" id="IPR011010">
    <property type="entry name" value="DNA_brk_join_enz"/>
</dbReference>
<comment type="caution">
    <text evidence="3">The sequence shown here is derived from an EMBL/GenBank/DDBJ whole genome shotgun (WGS) entry which is preliminary data.</text>
</comment>
<sequence>MARSSYVEPSALGLVLAALQPANRLVFEVMLTTGLRVGDVLRLTTAQIERQRFTVREQKTGKTRRVWIPAKLQLQVLQQAGRLYAFEGRNDWRKHRTRQAVWKDCSRCARFFQHSGSVPKGTVSPHSARKVYAVDEYHRTGNLDVVRQKLNHDPAHAATTLLYALADKLDDKALRALGKQK</sequence>